<dbReference type="Pfam" id="PF04989">
    <property type="entry name" value="RMNT_CmcI"/>
    <property type="match status" value="1"/>
</dbReference>
<dbReference type="GO" id="GO:0008610">
    <property type="term" value="P:lipid biosynthetic process"/>
    <property type="evidence" value="ECO:0007669"/>
    <property type="project" value="InterPro"/>
</dbReference>
<evidence type="ECO:0000313" key="1">
    <source>
        <dbReference type="EMBL" id="POZ49981.1"/>
    </source>
</evidence>
<dbReference type="EC" id="2.1.1.-" evidence="1"/>
<dbReference type="Gene3D" id="3.40.50.150">
    <property type="entry name" value="Vaccinia Virus protein VP39"/>
    <property type="match status" value="1"/>
</dbReference>
<dbReference type="EMBL" id="PGFZ01000018">
    <property type="protein sequence ID" value="POZ49981.1"/>
    <property type="molecule type" value="Genomic_DNA"/>
</dbReference>
<name>A0A2S5CGP6_9GAMM</name>
<dbReference type="AlphaFoldDB" id="A0A2S5CGP6"/>
<accession>A0A2S5CGP6</accession>
<proteinExistence type="predicted"/>
<comment type="caution">
    <text evidence="1">The sequence shown here is derived from an EMBL/GenBank/DDBJ whole genome shotgun (WGS) entry which is preliminary data.</text>
</comment>
<dbReference type="Proteomes" id="UP000237423">
    <property type="component" value="Unassembled WGS sequence"/>
</dbReference>
<keyword evidence="1" id="KW-0489">Methyltransferase</keyword>
<dbReference type="GO" id="GO:0008168">
    <property type="term" value="F:methyltransferase activity"/>
    <property type="evidence" value="ECO:0007669"/>
    <property type="project" value="UniProtKB-KW"/>
</dbReference>
<gene>
    <name evidence="1" type="ORF">AADEFJLK_04262</name>
</gene>
<dbReference type="InterPro" id="IPR007072">
    <property type="entry name" value="RNMT_CmcI"/>
</dbReference>
<dbReference type="InterPro" id="IPR029063">
    <property type="entry name" value="SAM-dependent_MTases_sf"/>
</dbReference>
<keyword evidence="1" id="KW-0808">Transferase</keyword>
<organism evidence="1 2">
    <name type="scientific">Methylovulum psychrotolerans</name>
    <dbReference type="NCBI Taxonomy" id="1704499"/>
    <lineage>
        <taxon>Bacteria</taxon>
        <taxon>Pseudomonadati</taxon>
        <taxon>Pseudomonadota</taxon>
        <taxon>Gammaproteobacteria</taxon>
        <taxon>Methylococcales</taxon>
        <taxon>Methylococcaceae</taxon>
        <taxon>Methylovulum</taxon>
    </lineage>
</organism>
<dbReference type="SUPFAM" id="SSF53335">
    <property type="entry name" value="S-adenosyl-L-methionine-dependent methyltransferases"/>
    <property type="match status" value="1"/>
</dbReference>
<dbReference type="GO" id="GO:0032259">
    <property type="term" value="P:methylation"/>
    <property type="evidence" value="ECO:0007669"/>
    <property type="project" value="UniProtKB-KW"/>
</dbReference>
<evidence type="ECO:0000313" key="2">
    <source>
        <dbReference type="Proteomes" id="UP000237423"/>
    </source>
</evidence>
<protein>
    <submittedName>
        <fullName evidence="1">Rhamnosyl O-methyltransferase</fullName>
        <ecNumber evidence="1">2.1.1.-</ecNumber>
    </submittedName>
</protein>
<dbReference type="RefSeq" id="WP_103975707.1">
    <property type="nucleotide sequence ID" value="NZ_PGFZ01000018.1"/>
</dbReference>
<sequence>MSKPIVVRLSYYVCFVRYKDYVELQHTARNMCYQIDLETFHRLLYFGNFKAFEEDLNFWFDNGILVAPYLDTFELHKGKKESEAGLANAYHKWYWQHEVETEREYRWLGKVAVKMPTDLFFYQETLSELSRRHVLELGYGQGGSLHFFSSIVGLLGGGLVVGVDKENSASVIDASSDLPVILIHGDALCNETVYKAQIISQNYDLIVLDLGPSHINYQALTLWTPLLAPQGVLVIEDLWGTDDENLIPRTIDLLLLDNPQLAFYEPARRYPFLKGIVLSNLG</sequence>
<reference evidence="1 2" key="1">
    <citation type="submission" date="2017-11" db="EMBL/GenBank/DDBJ databases">
        <title>Draft Genome Sequence of Methylobacter psychrotolerans Sph1T, an Obligate Methanotroph from Low-Temperature Environments.</title>
        <authorList>
            <person name="Oshkin I.Y."/>
            <person name="Miroshnikov K."/>
            <person name="Belova S.E."/>
            <person name="Korzhenkov A."/>
            <person name="Toshchakov S.V."/>
            <person name="Dedysh S.N."/>
        </authorList>
    </citation>
    <scope>NUCLEOTIDE SEQUENCE [LARGE SCALE GENOMIC DNA]</scope>
    <source>
        <strain evidence="1 2">Sph1</strain>
    </source>
</reference>